<keyword evidence="1" id="KW-0815">Transposition</keyword>
<sequence>MSARLSEATVERLEISLSEPGARTGFVRLKDDVGAATLDNVLAAADRLAFIQGLNLPFDLEASIDPSWIKKLSRRVQGETAAEMRRHSPKRRMGLFAIFLMSRRAQVTDGLADLLIEVVHRIATRSRRKVIGKIAADIEKVHGKERMLVDIAVAAMLTPNGRVADVIYPIAGVTKLKAVIDEYRTKGALDNRRQIIMRGSYASHYRRMLPPLLSVLEFRSNNATWRPILDALHLIVQFGEDGRRFAPVSMAPEGSIPRKWRGTVINANGRLNVISYELCILTQLRDRIRAKEIWIEDADRYRNPDDDLPKDFTTNRDFYYQRLNLTQSAQSFTRSVRCQLEDSLQALNASISNNDQVQLKWSGENRIRITPFVPAPEAKGLVSLKSEISRRWPMTGLLDTLKETVLDTGFLDAFETSASREALPKGVRDQRLLLCRYGLGTNAGLKRIAAGVPGISYDELLHIRRRYIDPSSMRAACANVADATLAVRNPAIWGTAGTACAADSTKFGAWGKNLMTEWHARYGGRCVMIYWHVARQATCIYSQLKRCSSSEVASMIEGVLRHCTDMEIQRQYVDSHGQSAVGFAFCHLLGFELAPCLKAIARQKLALPGVGMRAQLPNLLSVLSGVINLAEIERQYDEMVKYAAAMQHGTADPESILRSFGRADVMHPTYKALAELGRAIKTIFLCRYLQSEDYRREIHEGLNVVENWNSANGFVFFGKGGEIATNRIADQEISAHALHLLQASLVYVNTRMVQTVLADEDWAARLSERDARGLTPLIYGHINPYGKFDIDLGNRIDFTSRAA</sequence>
<dbReference type="GO" id="GO:0006313">
    <property type="term" value="P:DNA transposition"/>
    <property type="evidence" value="ECO:0007669"/>
    <property type="project" value="InterPro"/>
</dbReference>
<evidence type="ECO:0000256" key="2">
    <source>
        <dbReference type="ARBA" id="ARBA00023125"/>
    </source>
</evidence>
<dbReference type="NCBIfam" id="NF033527">
    <property type="entry name" value="transpos_Tn3"/>
    <property type="match status" value="1"/>
</dbReference>
<dbReference type="GO" id="GO:0003677">
    <property type="term" value="F:DNA binding"/>
    <property type="evidence" value="ECO:0007669"/>
    <property type="project" value="UniProtKB-KW"/>
</dbReference>
<proteinExistence type="predicted"/>
<keyword evidence="3" id="KW-0233">DNA recombination</keyword>
<accession>A0A0F9UTZ9</accession>
<reference evidence="5" key="1">
    <citation type="journal article" date="2015" name="Nature">
        <title>Complex archaea that bridge the gap between prokaryotes and eukaryotes.</title>
        <authorList>
            <person name="Spang A."/>
            <person name="Saw J.H."/>
            <person name="Jorgensen S.L."/>
            <person name="Zaremba-Niedzwiedzka K."/>
            <person name="Martijn J."/>
            <person name="Lind A.E."/>
            <person name="van Eijk R."/>
            <person name="Schleper C."/>
            <person name="Guy L."/>
            <person name="Ettema T.J."/>
        </authorList>
    </citation>
    <scope>NUCLEOTIDE SEQUENCE</scope>
</reference>
<evidence type="ECO:0000256" key="1">
    <source>
        <dbReference type="ARBA" id="ARBA00022578"/>
    </source>
</evidence>
<dbReference type="Pfam" id="PF01526">
    <property type="entry name" value="DDE_Tnp_Tn3"/>
    <property type="match status" value="1"/>
</dbReference>
<gene>
    <name evidence="5" type="ORF">LCGC14_0565300</name>
</gene>
<evidence type="ECO:0000259" key="4">
    <source>
        <dbReference type="Pfam" id="PF01526"/>
    </source>
</evidence>
<dbReference type="EMBL" id="LAZR01000818">
    <property type="protein sequence ID" value="KKN57113.1"/>
    <property type="molecule type" value="Genomic_DNA"/>
</dbReference>
<feature type="domain" description="Tn3 transposase DDE" evidence="4">
    <location>
        <begin position="399"/>
        <end position="788"/>
    </location>
</feature>
<evidence type="ECO:0000313" key="5">
    <source>
        <dbReference type="EMBL" id="KKN57113.1"/>
    </source>
</evidence>
<dbReference type="InterPro" id="IPR047653">
    <property type="entry name" value="Tn3-like_transpos"/>
</dbReference>
<dbReference type="InterPro" id="IPR002513">
    <property type="entry name" value="Tn3_Tnp_DDE_dom"/>
</dbReference>
<comment type="caution">
    <text evidence="5">The sequence shown here is derived from an EMBL/GenBank/DDBJ whole genome shotgun (WGS) entry which is preliminary data.</text>
</comment>
<dbReference type="GO" id="GO:0004803">
    <property type="term" value="F:transposase activity"/>
    <property type="evidence" value="ECO:0007669"/>
    <property type="project" value="InterPro"/>
</dbReference>
<dbReference type="AlphaFoldDB" id="A0A0F9UTZ9"/>
<name>A0A0F9UTZ9_9ZZZZ</name>
<evidence type="ECO:0000256" key="3">
    <source>
        <dbReference type="ARBA" id="ARBA00023172"/>
    </source>
</evidence>
<protein>
    <recommendedName>
        <fullName evidence="4">Tn3 transposase DDE domain-containing protein</fullName>
    </recommendedName>
</protein>
<organism evidence="5">
    <name type="scientific">marine sediment metagenome</name>
    <dbReference type="NCBI Taxonomy" id="412755"/>
    <lineage>
        <taxon>unclassified sequences</taxon>
        <taxon>metagenomes</taxon>
        <taxon>ecological metagenomes</taxon>
    </lineage>
</organism>
<keyword evidence="2" id="KW-0238">DNA-binding</keyword>